<feature type="compositionally biased region" description="Polar residues" evidence="1">
    <location>
        <begin position="125"/>
        <end position="134"/>
    </location>
</feature>
<dbReference type="EMBL" id="ANOH01000399">
    <property type="protein sequence ID" value="EMI52927.1"/>
    <property type="molecule type" value="Genomic_DNA"/>
</dbReference>
<proteinExistence type="predicted"/>
<evidence type="ECO:0000313" key="3">
    <source>
        <dbReference type="Proteomes" id="UP000011885"/>
    </source>
</evidence>
<comment type="caution">
    <text evidence="2">The sequence shown here is derived from an EMBL/GenBank/DDBJ whole genome shotgun (WGS) entry which is preliminary data.</text>
</comment>
<evidence type="ECO:0000313" key="2">
    <source>
        <dbReference type="EMBL" id="EMI52927.1"/>
    </source>
</evidence>
<gene>
    <name evidence="2" type="ORF">RSSM_05654</name>
</gene>
<name>M5TUQ7_9BACT</name>
<accession>M5TUQ7</accession>
<dbReference type="AlphaFoldDB" id="M5TUQ7"/>
<sequence length="385" mass="42202">MFSHKTKVRNRTQFRKRRLLERLEGRLMLAGDVNVGNYVLGGAAVSSDHCETNPPAVYQDSSLSGGLDTQDDSAVEEKFVDFGSDQPVLEHPDVDVGETADPEDSSNEVDVELDVDDQDDDDGSTTFVETQFSDPQEVHADSEADDGDPSNDPMIVLHAIDTQASKTKGSSDAGLSASLRASELDRFHYFAEGSVDERSEDELLSREPLHNHLRRDSFVAMSLLEPNQSEVQPFPPRPSAEQVARHNVVDPQRASEPGREQTGRGVRVIDRIFSAQPGVDQWAVATLTDEAIAAMFAVESDVADDSVTRQHANTVEAVDRKATREVSVAFDESVGKTKDSHSQQKSGVQFAALVFMSTLLTQRGGFFHVRTDPIRSSETTTNNIV</sequence>
<feature type="region of interest" description="Disordered" evidence="1">
    <location>
        <begin position="51"/>
        <end position="71"/>
    </location>
</feature>
<feature type="compositionally biased region" description="Acidic residues" evidence="1">
    <location>
        <begin position="95"/>
        <end position="123"/>
    </location>
</feature>
<dbReference type="RefSeq" id="WP_008686685.1">
    <property type="nucleotide sequence ID" value="NZ_ANOH01000399.1"/>
</dbReference>
<organism evidence="2 3">
    <name type="scientific">Rhodopirellula sallentina SM41</name>
    <dbReference type="NCBI Taxonomy" id="1263870"/>
    <lineage>
        <taxon>Bacteria</taxon>
        <taxon>Pseudomonadati</taxon>
        <taxon>Planctomycetota</taxon>
        <taxon>Planctomycetia</taxon>
        <taxon>Pirellulales</taxon>
        <taxon>Pirellulaceae</taxon>
        <taxon>Rhodopirellula</taxon>
    </lineage>
</organism>
<dbReference type="Proteomes" id="UP000011885">
    <property type="component" value="Unassembled WGS sequence"/>
</dbReference>
<reference evidence="2 3" key="1">
    <citation type="journal article" date="2013" name="Mar. Genomics">
        <title>Expression of sulfatases in Rhodopirellula baltica and the diversity of sulfatases in the genus Rhodopirellula.</title>
        <authorList>
            <person name="Wegner C.E."/>
            <person name="Richter-Heitmann T."/>
            <person name="Klindworth A."/>
            <person name="Klockow C."/>
            <person name="Richter M."/>
            <person name="Achstetter T."/>
            <person name="Glockner F.O."/>
            <person name="Harder J."/>
        </authorList>
    </citation>
    <scope>NUCLEOTIDE SEQUENCE [LARGE SCALE GENOMIC DNA]</scope>
    <source>
        <strain evidence="2 3">SM41</strain>
    </source>
</reference>
<dbReference type="PATRIC" id="fig|1263870.3.peg.5990"/>
<evidence type="ECO:0000256" key="1">
    <source>
        <dbReference type="SAM" id="MobiDB-lite"/>
    </source>
</evidence>
<dbReference type="OrthoDB" id="9847505at2"/>
<protein>
    <submittedName>
        <fullName evidence="2">Uncharacterized protein</fullName>
    </submittedName>
</protein>
<keyword evidence="3" id="KW-1185">Reference proteome</keyword>
<feature type="region of interest" description="Disordered" evidence="1">
    <location>
        <begin position="83"/>
        <end position="154"/>
    </location>
</feature>